<dbReference type="Pfam" id="PF02635">
    <property type="entry name" value="DsrE"/>
    <property type="match status" value="1"/>
</dbReference>
<organism evidence="1 2">
    <name type="scientific">Candidatus Nitrosoglobus terrae</name>
    <dbReference type="NCBI Taxonomy" id="1630141"/>
    <lineage>
        <taxon>Bacteria</taxon>
        <taxon>Pseudomonadati</taxon>
        <taxon>Pseudomonadota</taxon>
        <taxon>Gammaproteobacteria</taxon>
        <taxon>Chromatiales</taxon>
        <taxon>Chromatiaceae</taxon>
        <taxon>Candidatus Nitrosoglobus</taxon>
    </lineage>
</organism>
<gene>
    <name evidence="1" type="ORF">TAO_1111</name>
</gene>
<protein>
    <submittedName>
        <fullName evidence="1">Hypothetical conserved protein</fullName>
    </submittedName>
</protein>
<dbReference type="PANTHER" id="PTHR37691:SF1">
    <property type="entry name" value="BLR3518 PROTEIN"/>
    <property type="match status" value="1"/>
</dbReference>
<sequence>MNYSSIVALLSLVFIYHNVIADDNNFWQTPAIEGFGKMHPLPQSSYQPSKNETHKAIFWLTKAKELKQVNLALESVARAVNLYASAGVPLGQLKFVAIISGPATATVLDNVHYKKQYGIDNPNLPMIKKLTEAGVEILVCGQAVAGNHYQYDWIDPQVKIALSGITTIIDLQQQGYALVPL</sequence>
<proteinExistence type="predicted"/>
<dbReference type="EMBL" id="AP014836">
    <property type="protein sequence ID" value="BAW80481.1"/>
    <property type="molecule type" value="Genomic_DNA"/>
</dbReference>
<dbReference type="Proteomes" id="UP000243679">
    <property type="component" value="Chromosome"/>
</dbReference>
<keyword evidence="2" id="KW-1185">Reference proteome</keyword>
<evidence type="ECO:0000313" key="1">
    <source>
        <dbReference type="EMBL" id="BAW80481.1"/>
    </source>
</evidence>
<dbReference type="KEGG" id="ntt:TAO_1111"/>
<name>A0A1Q2SMZ0_9GAMM</name>
<dbReference type="PANTHER" id="PTHR37691">
    <property type="entry name" value="BLR3518 PROTEIN"/>
    <property type="match status" value="1"/>
</dbReference>
<dbReference type="OrthoDB" id="7206705at2"/>
<dbReference type="AlphaFoldDB" id="A0A1Q2SMZ0"/>
<reference evidence="1 2" key="1">
    <citation type="journal article" date="2017" name="ISME J.">
        <title>An acid-tolerant ammonia-oxidizing ?-proteobacterium from soil.</title>
        <authorList>
            <person name="Hayatsu M."/>
            <person name="Tago K."/>
            <person name="Uchiyama I."/>
            <person name="Toyoda A."/>
            <person name="Wang Y."/>
            <person name="Shimomura Y."/>
            <person name="Okubo T."/>
            <person name="Kurisu F."/>
            <person name="Hirono Y."/>
            <person name="Nonaka K."/>
            <person name="Akiyama H."/>
            <person name="Itoh T."/>
            <person name="Takami H."/>
        </authorList>
    </citation>
    <scope>NUCLEOTIDE SEQUENCE [LARGE SCALE GENOMIC DNA]</scope>
    <source>
        <strain evidence="1 2">TAO100</strain>
    </source>
</reference>
<accession>A0A1Q2SMZ0</accession>
<dbReference type="RefSeq" id="WP_096527027.1">
    <property type="nucleotide sequence ID" value="NZ_AP014836.1"/>
</dbReference>
<dbReference type="SUPFAM" id="SSF75169">
    <property type="entry name" value="DsrEFH-like"/>
    <property type="match status" value="1"/>
</dbReference>
<dbReference type="Gene3D" id="3.40.1260.10">
    <property type="entry name" value="DsrEFH-like"/>
    <property type="match status" value="1"/>
</dbReference>
<dbReference type="InterPro" id="IPR003787">
    <property type="entry name" value="Sulphur_relay_DsrE/F-like"/>
</dbReference>
<evidence type="ECO:0000313" key="2">
    <source>
        <dbReference type="Proteomes" id="UP000243679"/>
    </source>
</evidence>
<dbReference type="InterPro" id="IPR027396">
    <property type="entry name" value="DsrEFH-like"/>
</dbReference>